<protein>
    <recommendedName>
        <fullName evidence="3">Transposase IS30-like HTH domain-containing protein</fullName>
    </recommendedName>
</protein>
<organism evidence="1 2">
    <name type="scientific">Sporosarcina psychrophila</name>
    <name type="common">Bacillus psychrophilus</name>
    <dbReference type="NCBI Taxonomy" id="1476"/>
    <lineage>
        <taxon>Bacteria</taxon>
        <taxon>Bacillati</taxon>
        <taxon>Bacillota</taxon>
        <taxon>Bacilli</taxon>
        <taxon>Bacillales</taxon>
        <taxon>Caryophanaceae</taxon>
        <taxon>Sporosarcina</taxon>
    </lineage>
</organism>
<dbReference type="EMBL" id="JBEPME010000007">
    <property type="protein sequence ID" value="MET3658895.1"/>
    <property type="molecule type" value="Genomic_DNA"/>
</dbReference>
<gene>
    <name evidence="1" type="ORF">ABIC55_004014</name>
</gene>
<reference evidence="1 2" key="1">
    <citation type="submission" date="2024-06" db="EMBL/GenBank/DDBJ databases">
        <title>Sorghum-associated microbial communities from plants grown in Nebraska, USA.</title>
        <authorList>
            <person name="Schachtman D."/>
        </authorList>
    </citation>
    <scope>NUCLEOTIDE SEQUENCE [LARGE SCALE GENOMIC DNA]</scope>
    <source>
        <strain evidence="1 2">1288</strain>
    </source>
</reference>
<keyword evidence="2" id="KW-1185">Reference proteome</keyword>
<accession>A0ABV2KCW8</accession>
<proteinExistence type="predicted"/>
<sequence>MNGGFGITMKSIKILTEADMSIDRIAEELGCMIRQSRGTITALR</sequence>
<dbReference type="Proteomes" id="UP001549104">
    <property type="component" value="Unassembled WGS sequence"/>
</dbReference>
<evidence type="ECO:0000313" key="2">
    <source>
        <dbReference type="Proteomes" id="UP001549104"/>
    </source>
</evidence>
<evidence type="ECO:0000313" key="1">
    <source>
        <dbReference type="EMBL" id="MET3658895.1"/>
    </source>
</evidence>
<evidence type="ECO:0008006" key="3">
    <source>
        <dbReference type="Google" id="ProtNLM"/>
    </source>
</evidence>
<name>A0ABV2KCW8_SPOPS</name>
<comment type="caution">
    <text evidence="1">The sequence shown here is derived from an EMBL/GenBank/DDBJ whole genome shotgun (WGS) entry which is preliminary data.</text>
</comment>